<gene>
    <name evidence="8" type="ORF">C1N32_05455</name>
</gene>
<dbReference type="PANTHER" id="PTHR35007:SF2">
    <property type="entry name" value="PILUS ASSEMBLE PROTEIN"/>
    <property type="match status" value="1"/>
</dbReference>
<evidence type="ECO:0000256" key="5">
    <source>
        <dbReference type="ARBA" id="ARBA00023136"/>
    </source>
</evidence>
<evidence type="ECO:0000256" key="3">
    <source>
        <dbReference type="ARBA" id="ARBA00022692"/>
    </source>
</evidence>
<dbReference type="GO" id="GO:0005886">
    <property type="term" value="C:plasma membrane"/>
    <property type="evidence" value="ECO:0007669"/>
    <property type="project" value="UniProtKB-SubCell"/>
</dbReference>
<feature type="transmembrane region" description="Helical" evidence="6">
    <location>
        <begin position="246"/>
        <end position="266"/>
    </location>
</feature>
<dbReference type="RefSeq" id="WP_102965628.1">
    <property type="nucleotide sequence ID" value="NZ_POSK01000003.1"/>
</dbReference>
<evidence type="ECO:0000259" key="7">
    <source>
        <dbReference type="Pfam" id="PF00482"/>
    </source>
</evidence>
<accession>A0A2J8I4W5</accession>
<feature type="transmembrane region" description="Helical" evidence="6">
    <location>
        <begin position="281"/>
        <end position="301"/>
    </location>
</feature>
<protein>
    <submittedName>
        <fullName evidence="8">Pilus assembly protein TadB</fullName>
    </submittedName>
</protein>
<feature type="transmembrane region" description="Helical" evidence="6">
    <location>
        <begin position="80"/>
        <end position="98"/>
    </location>
</feature>
<dbReference type="Pfam" id="PF00482">
    <property type="entry name" value="T2SSF"/>
    <property type="match status" value="1"/>
</dbReference>
<sequence length="305" mass="35677">MIFLIALFWILLIVYWIVVRKRESEIFDQLLDGSLAKSDTVGIERNAIDIKYFEHSYLYSIKIAIKSIVMILQPNMFKKLLAFFILTSVVLYLINDIFFRKDFIYSWLVVEPFLFLMLVLKLKKYRQERFKNHFPDALNILSGAMSSGQSIVHGFGYVGKQLDNEVGHEFKRMADRLLIGEDAGDVLERSCANFPYLEYFFFISAIRINLHRGGQLKEVIKQIGRLMFVSRAVEKKKLALTSEARSSAKILAFLPLFFLLIMRFLTPENYDFVIHEEGGKIIFYYVVFSEFIGFFCIWLILRGVK</sequence>
<proteinExistence type="predicted"/>
<evidence type="ECO:0000256" key="4">
    <source>
        <dbReference type="ARBA" id="ARBA00022989"/>
    </source>
</evidence>
<reference evidence="8 9" key="1">
    <citation type="submission" date="2018-01" db="EMBL/GenBank/DDBJ databases">
        <title>Draft genome sequences of six Vibrio diazotrophicus strains isolated from deep-sea sediments of the Baltic Sea.</title>
        <authorList>
            <person name="Castillo D."/>
            <person name="Vandieken V."/>
            <person name="Chiang O."/>
            <person name="Middelboe M."/>
        </authorList>
    </citation>
    <scope>NUCLEOTIDE SEQUENCE [LARGE SCALE GENOMIC DNA]</scope>
    <source>
        <strain evidence="8 9">60.27F</strain>
    </source>
</reference>
<organism evidence="8 9">
    <name type="scientific">Vibrio diazotrophicus</name>
    <dbReference type="NCBI Taxonomy" id="685"/>
    <lineage>
        <taxon>Bacteria</taxon>
        <taxon>Pseudomonadati</taxon>
        <taxon>Pseudomonadota</taxon>
        <taxon>Gammaproteobacteria</taxon>
        <taxon>Vibrionales</taxon>
        <taxon>Vibrionaceae</taxon>
        <taxon>Vibrio</taxon>
    </lineage>
</organism>
<dbReference type="EMBL" id="POSK01000003">
    <property type="protein sequence ID" value="PNI05549.1"/>
    <property type="molecule type" value="Genomic_DNA"/>
</dbReference>
<evidence type="ECO:0000256" key="2">
    <source>
        <dbReference type="ARBA" id="ARBA00022475"/>
    </source>
</evidence>
<name>A0A2J8I4W5_VIBDI</name>
<evidence type="ECO:0000313" key="8">
    <source>
        <dbReference type="EMBL" id="PNI05549.1"/>
    </source>
</evidence>
<evidence type="ECO:0000313" key="9">
    <source>
        <dbReference type="Proteomes" id="UP000236449"/>
    </source>
</evidence>
<keyword evidence="3 6" id="KW-0812">Transmembrane</keyword>
<keyword evidence="4 6" id="KW-1133">Transmembrane helix</keyword>
<keyword evidence="2" id="KW-1003">Cell membrane</keyword>
<keyword evidence="5 6" id="KW-0472">Membrane</keyword>
<feature type="domain" description="Type II secretion system protein GspF" evidence="7">
    <location>
        <begin position="138"/>
        <end position="262"/>
    </location>
</feature>
<feature type="transmembrane region" description="Helical" evidence="6">
    <location>
        <begin position="104"/>
        <end position="122"/>
    </location>
</feature>
<comment type="caution">
    <text evidence="8">The sequence shown here is derived from an EMBL/GenBank/DDBJ whole genome shotgun (WGS) entry which is preliminary data.</text>
</comment>
<dbReference type="PANTHER" id="PTHR35007">
    <property type="entry name" value="INTEGRAL MEMBRANE PROTEIN-RELATED"/>
    <property type="match status" value="1"/>
</dbReference>
<dbReference type="Proteomes" id="UP000236449">
    <property type="component" value="Unassembled WGS sequence"/>
</dbReference>
<evidence type="ECO:0000256" key="6">
    <source>
        <dbReference type="SAM" id="Phobius"/>
    </source>
</evidence>
<dbReference type="OrthoDB" id="5611741at2"/>
<comment type="subcellular location">
    <subcellularLocation>
        <location evidence="1">Cell membrane</location>
        <topology evidence="1">Multi-pass membrane protein</topology>
    </subcellularLocation>
</comment>
<dbReference type="AlphaFoldDB" id="A0A2J8I4W5"/>
<dbReference type="InterPro" id="IPR018076">
    <property type="entry name" value="T2SS_GspF_dom"/>
</dbReference>
<evidence type="ECO:0000256" key="1">
    <source>
        <dbReference type="ARBA" id="ARBA00004651"/>
    </source>
</evidence>